<comment type="caution">
    <text evidence="2">The sequence shown here is derived from an EMBL/GenBank/DDBJ whole genome shotgun (WGS) entry which is preliminary data.</text>
</comment>
<proteinExistence type="predicted"/>
<evidence type="ECO:0000313" key="2">
    <source>
        <dbReference type="EMBL" id="MEV5509628.1"/>
    </source>
</evidence>
<name>A0ABV3K3V5_STRON</name>
<evidence type="ECO:0000313" key="3">
    <source>
        <dbReference type="Proteomes" id="UP001552594"/>
    </source>
</evidence>
<sequence length="187" mass="20422">MSSGMRDALTLAGILIAIVLFTQVGRHRFNLFKLLLPMGLVVFFAWSMLKDLKFTTPNMTVAGTGVGIGVVIGIGLLYTMKVEKDQATGKTYTRAGLPYLAIWLTVLVARLAFIWSLENITSFGHDFGVWAYKHHIDADGVAAFFVLMAMAMVFVRTLGVAVQWLRGPKVGRVGVAGESGRRVNVSK</sequence>
<evidence type="ECO:0008006" key="4">
    <source>
        <dbReference type="Google" id="ProtNLM"/>
    </source>
</evidence>
<keyword evidence="1" id="KW-0472">Membrane</keyword>
<reference evidence="2 3" key="1">
    <citation type="submission" date="2024-06" db="EMBL/GenBank/DDBJ databases">
        <title>The Natural Products Discovery Center: Release of the First 8490 Sequenced Strains for Exploring Actinobacteria Biosynthetic Diversity.</title>
        <authorList>
            <person name="Kalkreuter E."/>
            <person name="Kautsar S.A."/>
            <person name="Yang D."/>
            <person name="Bader C.D."/>
            <person name="Teijaro C.N."/>
            <person name="Fluegel L."/>
            <person name="Davis C.M."/>
            <person name="Simpson J.R."/>
            <person name="Lauterbach L."/>
            <person name="Steele A.D."/>
            <person name="Gui C."/>
            <person name="Meng S."/>
            <person name="Li G."/>
            <person name="Viehrig K."/>
            <person name="Ye F."/>
            <person name="Su P."/>
            <person name="Kiefer A.F."/>
            <person name="Nichols A."/>
            <person name="Cepeda A.J."/>
            <person name="Yan W."/>
            <person name="Fan B."/>
            <person name="Jiang Y."/>
            <person name="Adhikari A."/>
            <person name="Zheng C.-J."/>
            <person name="Schuster L."/>
            <person name="Cowan T.M."/>
            <person name="Smanski M.J."/>
            <person name="Chevrette M.G."/>
            <person name="De Carvalho L.P.S."/>
            <person name="Shen B."/>
        </authorList>
    </citation>
    <scope>NUCLEOTIDE SEQUENCE [LARGE SCALE GENOMIC DNA]</scope>
    <source>
        <strain evidence="2 3">NPDC052347</strain>
    </source>
</reference>
<feature type="transmembrane region" description="Helical" evidence="1">
    <location>
        <begin position="141"/>
        <end position="162"/>
    </location>
</feature>
<dbReference type="EMBL" id="JBFAUK010000023">
    <property type="protein sequence ID" value="MEV5509628.1"/>
    <property type="molecule type" value="Genomic_DNA"/>
</dbReference>
<keyword evidence="3" id="KW-1185">Reference proteome</keyword>
<feature type="transmembrane region" description="Helical" evidence="1">
    <location>
        <begin position="99"/>
        <end position="117"/>
    </location>
</feature>
<keyword evidence="1" id="KW-1133">Transmembrane helix</keyword>
<feature type="transmembrane region" description="Helical" evidence="1">
    <location>
        <begin position="31"/>
        <end position="49"/>
    </location>
</feature>
<dbReference type="Pfam" id="PF07301">
    <property type="entry name" value="DUF1453"/>
    <property type="match status" value="1"/>
</dbReference>
<feature type="transmembrane region" description="Helical" evidence="1">
    <location>
        <begin position="6"/>
        <end position="24"/>
    </location>
</feature>
<evidence type="ECO:0000256" key="1">
    <source>
        <dbReference type="SAM" id="Phobius"/>
    </source>
</evidence>
<gene>
    <name evidence="2" type="ORF">AB0L16_24865</name>
</gene>
<keyword evidence="1" id="KW-0812">Transmembrane</keyword>
<protein>
    <recommendedName>
        <fullName evidence="4">DUF1453 domain-containing protein</fullName>
    </recommendedName>
</protein>
<feature type="transmembrane region" description="Helical" evidence="1">
    <location>
        <begin position="61"/>
        <end position="78"/>
    </location>
</feature>
<organism evidence="2 3">
    <name type="scientific">Streptomyces orinoci</name>
    <name type="common">Streptoverticillium orinoci</name>
    <dbReference type="NCBI Taxonomy" id="67339"/>
    <lineage>
        <taxon>Bacteria</taxon>
        <taxon>Bacillati</taxon>
        <taxon>Actinomycetota</taxon>
        <taxon>Actinomycetes</taxon>
        <taxon>Kitasatosporales</taxon>
        <taxon>Streptomycetaceae</taxon>
        <taxon>Streptomyces</taxon>
    </lineage>
</organism>
<dbReference type="RefSeq" id="WP_364854715.1">
    <property type="nucleotide sequence ID" value="NZ_JBFAUK010000023.1"/>
</dbReference>
<dbReference type="InterPro" id="IPR058247">
    <property type="entry name" value="DUF1453"/>
</dbReference>
<accession>A0ABV3K3V5</accession>
<dbReference type="Proteomes" id="UP001552594">
    <property type="component" value="Unassembled WGS sequence"/>
</dbReference>